<gene>
    <name evidence="11" type="ORF">EDD76_10982</name>
</gene>
<feature type="transmembrane region" description="Helical" evidence="10">
    <location>
        <begin position="309"/>
        <end position="326"/>
    </location>
</feature>
<evidence type="ECO:0000256" key="8">
    <source>
        <dbReference type="ARBA" id="ARBA00023315"/>
    </source>
</evidence>
<evidence type="ECO:0000256" key="10">
    <source>
        <dbReference type="SAM" id="Phobius"/>
    </source>
</evidence>
<comment type="similarity">
    <text evidence="2 9">Belongs to the membrane-bound acyltransferase family.</text>
</comment>
<dbReference type="PANTHER" id="PTHR13285">
    <property type="entry name" value="ACYLTRANSFERASE"/>
    <property type="match status" value="1"/>
</dbReference>
<dbReference type="AlphaFoldDB" id="A0A4R1QYD6"/>
<keyword evidence="3 9" id="KW-1003">Cell membrane</keyword>
<evidence type="ECO:0000256" key="3">
    <source>
        <dbReference type="ARBA" id="ARBA00022475"/>
    </source>
</evidence>
<dbReference type="InterPro" id="IPR024194">
    <property type="entry name" value="Ac/AlaTfrase_AlgI/DltB"/>
</dbReference>
<evidence type="ECO:0000313" key="12">
    <source>
        <dbReference type="Proteomes" id="UP000295718"/>
    </source>
</evidence>
<keyword evidence="8 9" id="KW-0012">Acyltransferase</keyword>
<keyword evidence="4 9" id="KW-0808">Transferase</keyword>
<reference evidence="11 12" key="1">
    <citation type="submission" date="2019-03" db="EMBL/GenBank/DDBJ databases">
        <title>Genomic Encyclopedia of Type Strains, Phase IV (KMG-IV): sequencing the most valuable type-strain genomes for metagenomic binning, comparative biology and taxonomic classification.</title>
        <authorList>
            <person name="Goeker M."/>
        </authorList>
    </citation>
    <scope>NUCLEOTIDE SEQUENCE [LARGE SCALE GENOMIC DNA]</scope>
    <source>
        <strain evidence="11 12">DSM 100556</strain>
    </source>
</reference>
<feature type="transmembrane region" description="Helical" evidence="10">
    <location>
        <begin position="367"/>
        <end position="384"/>
    </location>
</feature>
<protein>
    <submittedName>
        <fullName evidence="11">Alginate O-acetyltransferase complex protein AlgI</fullName>
    </submittedName>
</protein>
<dbReference type="GO" id="GO:0005886">
    <property type="term" value="C:plasma membrane"/>
    <property type="evidence" value="ECO:0007669"/>
    <property type="project" value="UniProtKB-SubCell"/>
</dbReference>
<feature type="transmembrane region" description="Helical" evidence="10">
    <location>
        <begin position="223"/>
        <end position="243"/>
    </location>
</feature>
<feature type="transmembrane region" description="Helical" evidence="10">
    <location>
        <begin position="434"/>
        <end position="454"/>
    </location>
</feature>
<evidence type="ECO:0000256" key="2">
    <source>
        <dbReference type="ARBA" id="ARBA00010323"/>
    </source>
</evidence>
<dbReference type="STRING" id="1469948.GCA_000732725_03132"/>
<evidence type="ECO:0000313" key="11">
    <source>
        <dbReference type="EMBL" id="TCL57220.1"/>
    </source>
</evidence>
<dbReference type="PIRSF" id="PIRSF016636">
    <property type="entry name" value="AlgI_DltB"/>
    <property type="match status" value="1"/>
</dbReference>
<comment type="caution">
    <text evidence="11">The sequence shown here is derived from an EMBL/GenBank/DDBJ whole genome shotgun (WGS) entry which is preliminary data.</text>
</comment>
<dbReference type="PIRSF" id="PIRSF500217">
    <property type="entry name" value="AlgI"/>
    <property type="match status" value="1"/>
</dbReference>
<proteinExistence type="inferred from homology"/>
<dbReference type="InterPro" id="IPR004299">
    <property type="entry name" value="MBOAT_fam"/>
</dbReference>
<feature type="transmembrane region" description="Helical" evidence="10">
    <location>
        <begin position="474"/>
        <end position="496"/>
    </location>
</feature>
<dbReference type="InterPro" id="IPR051085">
    <property type="entry name" value="MB_O-acyltransferase"/>
</dbReference>
<dbReference type="PANTHER" id="PTHR13285:SF23">
    <property type="entry name" value="TEICHOIC ACID D-ALANYLTRANSFERASE"/>
    <property type="match status" value="1"/>
</dbReference>
<comment type="subcellular location">
    <subcellularLocation>
        <location evidence="1">Cell membrane</location>
        <topology evidence="1">Multi-pass membrane protein</topology>
    </subcellularLocation>
</comment>
<feature type="transmembrane region" description="Helical" evidence="10">
    <location>
        <begin position="51"/>
        <end position="68"/>
    </location>
</feature>
<evidence type="ECO:0000256" key="9">
    <source>
        <dbReference type="PIRNR" id="PIRNR016636"/>
    </source>
</evidence>
<dbReference type="GO" id="GO:0042121">
    <property type="term" value="P:alginic acid biosynthetic process"/>
    <property type="evidence" value="ECO:0007669"/>
    <property type="project" value="InterPro"/>
</dbReference>
<evidence type="ECO:0000256" key="4">
    <source>
        <dbReference type="ARBA" id="ARBA00022679"/>
    </source>
</evidence>
<dbReference type="GO" id="GO:0016746">
    <property type="term" value="F:acyltransferase activity"/>
    <property type="evidence" value="ECO:0007669"/>
    <property type="project" value="UniProtKB-KW"/>
</dbReference>
<evidence type="ECO:0000256" key="6">
    <source>
        <dbReference type="ARBA" id="ARBA00022989"/>
    </source>
</evidence>
<organism evidence="11 12">
    <name type="scientific">Kineothrix alysoides</name>
    <dbReference type="NCBI Taxonomy" id="1469948"/>
    <lineage>
        <taxon>Bacteria</taxon>
        <taxon>Bacillati</taxon>
        <taxon>Bacillota</taxon>
        <taxon>Clostridia</taxon>
        <taxon>Lachnospirales</taxon>
        <taxon>Lachnospiraceae</taxon>
        <taxon>Kineothrix</taxon>
    </lineage>
</organism>
<dbReference type="Proteomes" id="UP000295718">
    <property type="component" value="Unassembled WGS sequence"/>
</dbReference>
<keyword evidence="5 10" id="KW-0812">Transmembrane</keyword>
<accession>A0A4R1QYD6</accession>
<keyword evidence="12" id="KW-1185">Reference proteome</keyword>
<evidence type="ECO:0000256" key="5">
    <source>
        <dbReference type="ARBA" id="ARBA00022692"/>
    </source>
</evidence>
<feature type="transmembrane region" description="Helical" evidence="10">
    <location>
        <begin position="6"/>
        <end position="23"/>
    </location>
</feature>
<dbReference type="InterPro" id="IPR028362">
    <property type="entry name" value="AlgI"/>
</dbReference>
<dbReference type="Pfam" id="PF03062">
    <property type="entry name" value="MBOAT"/>
    <property type="match status" value="1"/>
</dbReference>
<keyword evidence="6 10" id="KW-1133">Transmembrane helix</keyword>
<feature type="transmembrane region" description="Helical" evidence="10">
    <location>
        <begin position="119"/>
        <end position="137"/>
    </location>
</feature>
<dbReference type="EMBL" id="SLUO01000009">
    <property type="protein sequence ID" value="TCL57220.1"/>
    <property type="molecule type" value="Genomic_DNA"/>
</dbReference>
<keyword evidence="7 9" id="KW-0472">Membrane</keyword>
<name>A0A4R1QYD6_9FIRM</name>
<dbReference type="OrthoDB" id="9805788at2"/>
<evidence type="ECO:0000256" key="7">
    <source>
        <dbReference type="ARBA" id="ARBA00023136"/>
    </source>
</evidence>
<evidence type="ECO:0000256" key="1">
    <source>
        <dbReference type="ARBA" id="ARBA00004651"/>
    </source>
</evidence>
<sequence>MLFNSYIFIFLFLPLVLLGWYGLNKLKKYELAKVFLIGMSLWFYGYFNTYYLLIIAISILANYTLSYLMTFSRTRLTSRIGLLTGIGINLGLLFYFKYYDFFIDNINYIFHNDYALRHILLPLGISFFTFQQISFTVDRYESKLGHPSLINYAAFVTFFPQLIAGPIVFYKEMMPQFEDLGKRRFDSGNFAKGISLFVLGLAKKVLLADMLALATNFGFKQTYFLDTPSTLLVILAYTFQIYFDFSGYSDMAIGLGYMFNISLPINFNSPYKACSVKELWQRWHMTLSRFFVNYVYIPLGGSKKGRTRTILNTMIIFCLSGLWHGANWTYVAWGTMQGLLVVWDNLGIIGIKGNKEKVPSKIHIPRWLGWFFTFSFFNLSLIFFRSESMAYAFQMFKNIFAFKNTGYLYKLAANMDIPEFYIIKQAINLLAPNMLSTAYIVFFFIALAVSAFVLTRKNSLQIVEGTNYDSKFCWYITIVFLWSLISFSQVSTFIYFNF</sequence>
<feature type="transmembrane region" description="Helical" evidence="10">
    <location>
        <begin position="190"/>
        <end position="211"/>
    </location>
</feature>
<feature type="transmembrane region" description="Helical" evidence="10">
    <location>
        <begin position="80"/>
        <end position="99"/>
    </location>
</feature>
<feature type="transmembrane region" description="Helical" evidence="10">
    <location>
        <begin position="149"/>
        <end position="170"/>
    </location>
</feature>